<accession>S4NYJ8</accession>
<dbReference type="AlphaFoldDB" id="S4NYJ8"/>
<reference evidence="1" key="2">
    <citation type="submission" date="2013-05" db="EMBL/GenBank/DDBJ databases">
        <authorList>
            <person name="Carter J.-M."/>
            <person name="Baker S.C."/>
            <person name="Pink R."/>
            <person name="Carter D.R.F."/>
            <person name="Collins A."/>
            <person name="Tomlin J."/>
            <person name="Gibbs M."/>
            <person name="Breuker C.J."/>
        </authorList>
    </citation>
    <scope>NUCLEOTIDE SEQUENCE</scope>
    <source>
        <tissue evidence="1">Ovary</tissue>
    </source>
</reference>
<proteinExistence type="predicted"/>
<name>S4NYJ8_9NEOP</name>
<feature type="non-terminal residue" evidence="1">
    <location>
        <position position="84"/>
    </location>
</feature>
<evidence type="ECO:0000313" key="1">
    <source>
        <dbReference type="EMBL" id="JAA82379.1"/>
    </source>
</evidence>
<organism evidence="1">
    <name type="scientific">Pararge aegeria</name>
    <name type="common">speckled wood butterfly</name>
    <dbReference type="NCBI Taxonomy" id="116150"/>
    <lineage>
        <taxon>Eukaryota</taxon>
        <taxon>Metazoa</taxon>
        <taxon>Ecdysozoa</taxon>
        <taxon>Arthropoda</taxon>
        <taxon>Hexapoda</taxon>
        <taxon>Insecta</taxon>
        <taxon>Pterygota</taxon>
        <taxon>Neoptera</taxon>
        <taxon>Endopterygota</taxon>
        <taxon>Lepidoptera</taxon>
        <taxon>Glossata</taxon>
        <taxon>Ditrysia</taxon>
        <taxon>Papilionoidea</taxon>
        <taxon>Nymphalidae</taxon>
        <taxon>Satyrinae</taxon>
        <taxon>Satyrini</taxon>
        <taxon>Parargina</taxon>
        <taxon>Pararge</taxon>
    </lineage>
</organism>
<sequence>YWSDHFPLEINCNLYVTRIKSRNYDVLTQNKDKIRWGDRTQTNIYQQVCNSFLRNIDFPPELSACCDDICTDGSHRLVIDELYR</sequence>
<protein>
    <submittedName>
        <fullName evidence="1">Uncharacterized protein</fullName>
    </submittedName>
</protein>
<reference evidence="1" key="1">
    <citation type="journal article" date="2013" name="BMC Genomics">
        <title>Unscrambling butterfly oogenesis.</title>
        <authorList>
            <person name="Carter J.M."/>
            <person name="Baker S.C."/>
            <person name="Pink R."/>
            <person name="Carter D.R."/>
            <person name="Collins A."/>
            <person name="Tomlin J."/>
            <person name="Gibbs M."/>
            <person name="Breuker C.J."/>
        </authorList>
    </citation>
    <scope>NUCLEOTIDE SEQUENCE</scope>
    <source>
        <tissue evidence="1">Ovary</tissue>
    </source>
</reference>
<dbReference type="EMBL" id="GAIX01010181">
    <property type="protein sequence ID" value="JAA82379.1"/>
    <property type="molecule type" value="Transcribed_RNA"/>
</dbReference>
<feature type="non-terminal residue" evidence="1">
    <location>
        <position position="1"/>
    </location>
</feature>